<name>A0A8R1W8K4_ACYPI</name>
<accession>A0A8R1W8K4</accession>
<sequence length="113" mass="13659">MKIYRCGSCTFHSKELRHVRLHVRSHTNKKEPENPILKQGVAKALTPAPQQKKRCFRCQICTKCFFSRNNCLKPVQKYYNQQPAPIKKLQMVMRKMLMKTRQMWKTKWKTWTF</sequence>
<evidence type="ECO:0000256" key="1">
    <source>
        <dbReference type="PROSITE-ProRule" id="PRU00042"/>
    </source>
</evidence>
<dbReference type="PROSITE" id="PS50157">
    <property type="entry name" value="ZINC_FINGER_C2H2_2"/>
    <property type="match status" value="1"/>
</dbReference>
<dbReference type="RefSeq" id="XP_003245346.1">
    <property type="nucleotide sequence ID" value="XM_003245298.3"/>
</dbReference>
<evidence type="ECO:0000313" key="3">
    <source>
        <dbReference type="EnsemblMetazoa" id="XP_003245346.1"/>
    </source>
</evidence>
<keyword evidence="1" id="KW-0863">Zinc-finger</keyword>
<evidence type="ECO:0000259" key="2">
    <source>
        <dbReference type="PROSITE" id="PS50157"/>
    </source>
</evidence>
<evidence type="ECO:0000313" key="4">
    <source>
        <dbReference type="Proteomes" id="UP000007819"/>
    </source>
</evidence>
<keyword evidence="1" id="KW-0479">Metal-binding</keyword>
<dbReference type="GO" id="GO:0008270">
    <property type="term" value="F:zinc ion binding"/>
    <property type="evidence" value="ECO:0007669"/>
    <property type="project" value="UniProtKB-KW"/>
</dbReference>
<keyword evidence="1" id="KW-0862">Zinc</keyword>
<dbReference type="Proteomes" id="UP000007819">
    <property type="component" value="Chromosome X"/>
</dbReference>
<dbReference type="GeneID" id="100575488"/>
<organism evidence="3 4">
    <name type="scientific">Acyrthosiphon pisum</name>
    <name type="common">Pea aphid</name>
    <dbReference type="NCBI Taxonomy" id="7029"/>
    <lineage>
        <taxon>Eukaryota</taxon>
        <taxon>Metazoa</taxon>
        <taxon>Ecdysozoa</taxon>
        <taxon>Arthropoda</taxon>
        <taxon>Hexapoda</taxon>
        <taxon>Insecta</taxon>
        <taxon>Pterygota</taxon>
        <taxon>Neoptera</taxon>
        <taxon>Paraneoptera</taxon>
        <taxon>Hemiptera</taxon>
        <taxon>Sternorrhyncha</taxon>
        <taxon>Aphidomorpha</taxon>
        <taxon>Aphidoidea</taxon>
        <taxon>Aphididae</taxon>
        <taxon>Macrosiphini</taxon>
        <taxon>Acyrthosiphon</taxon>
    </lineage>
</organism>
<dbReference type="InterPro" id="IPR013087">
    <property type="entry name" value="Znf_C2H2_type"/>
</dbReference>
<dbReference type="AlphaFoldDB" id="A0A8R1W8K4"/>
<proteinExistence type="predicted"/>
<protein>
    <recommendedName>
        <fullName evidence="2">C2H2-type domain-containing protein</fullName>
    </recommendedName>
</protein>
<dbReference type="EnsemblMetazoa" id="XM_003245298.4">
    <property type="protein sequence ID" value="XP_003245346.1"/>
    <property type="gene ID" value="LOC100575488"/>
</dbReference>
<feature type="domain" description="C2H2-type" evidence="2">
    <location>
        <begin position="4"/>
        <end position="31"/>
    </location>
</feature>
<keyword evidence="4" id="KW-1185">Reference proteome</keyword>
<dbReference type="KEGG" id="api:100575488"/>
<reference evidence="3" key="2">
    <citation type="submission" date="2022-06" db="UniProtKB">
        <authorList>
            <consortium name="EnsemblMetazoa"/>
        </authorList>
    </citation>
    <scope>IDENTIFICATION</scope>
</reference>
<reference evidence="4" key="1">
    <citation type="submission" date="2010-06" db="EMBL/GenBank/DDBJ databases">
        <authorList>
            <person name="Jiang H."/>
            <person name="Abraham K."/>
            <person name="Ali S."/>
            <person name="Alsbrooks S.L."/>
            <person name="Anim B.N."/>
            <person name="Anosike U.S."/>
            <person name="Attaway T."/>
            <person name="Bandaranaike D.P."/>
            <person name="Battles P.K."/>
            <person name="Bell S.N."/>
            <person name="Bell A.V."/>
            <person name="Beltran B."/>
            <person name="Bickham C."/>
            <person name="Bustamante Y."/>
            <person name="Caleb T."/>
            <person name="Canada A."/>
            <person name="Cardenas V."/>
            <person name="Carter K."/>
            <person name="Chacko J."/>
            <person name="Chandrabose M.N."/>
            <person name="Chavez D."/>
            <person name="Chavez A."/>
            <person name="Chen L."/>
            <person name="Chu H.-S."/>
            <person name="Claassen K.J."/>
            <person name="Cockrell R."/>
            <person name="Collins M."/>
            <person name="Cooper J.A."/>
            <person name="Cree A."/>
            <person name="Curry S.M."/>
            <person name="Da Y."/>
            <person name="Dao M.D."/>
            <person name="Das B."/>
            <person name="Davila M.-L."/>
            <person name="Davy-Carroll L."/>
            <person name="Denson S."/>
            <person name="Dinh H."/>
            <person name="Ebong V.E."/>
            <person name="Edwards J.R."/>
            <person name="Egan A."/>
            <person name="El-Daye J."/>
            <person name="Escobedo L."/>
            <person name="Fernandez S."/>
            <person name="Fernando P.R."/>
            <person name="Flagg N."/>
            <person name="Forbes L.D."/>
            <person name="Fowler R.G."/>
            <person name="Fu Q."/>
            <person name="Gabisi R.A."/>
            <person name="Ganer J."/>
            <person name="Garbino Pronczuk A."/>
            <person name="Garcia R.M."/>
            <person name="Garner T."/>
            <person name="Garrett T.E."/>
            <person name="Gonzalez D.A."/>
            <person name="Hamid H."/>
            <person name="Hawkins E.S."/>
            <person name="Hirani K."/>
            <person name="Hogues M.E."/>
            <person name="Hollins B."/>
            <person name="Hsiao C.-H."/>
            <person name="Jabil R."/>
            <person name="James M.L."/>
            <person name="Jhangiani S.N."/>
            <person name="Johnson B."/>
            <person name="Johnson Q."/>
            <person name="Joshi V."/>
            <person name="Kalu J.B."/>
            <person name="Kam C."/>
            <person name="Kashfia A."/>
            <person name="Keebler J."/>
            <person name="Kisamo H."/>
            <person name="Kovar C.L."/>
            <person name="Lago L.A."/>
            <person name="Lai C.-Y."/>
            <person name="Laidlaw J."/>
            <person name="Lara F."/>
            <person name="Le T.-K."/>
            <person name="Lee S.L."/>
            <person name="Legall F.H."/>
            <person name="Lemon S.J."/>
            <person name="Lewis L.R."/>
            <person name="Li B."/>
            <person name="Liu Y."/>
            <person name="Liu Y.-S."/>
            <person name="Lopez J."/>
            <person name="Lozado R.J."/>
            <person name="Lu J."/>
            <person name="Madu R.C."/>
            <person name="Maheshwari M."/>
            <person name="Maheshwari R."/>
            <person name="Malloy K."/>
            <person name="Martinez E."/>
            <person name="Mathew T."/>
            <person name="Mercado I.C."/>
            <person name="Mercado C."/>
            <person name="Meyer B."/>
            <person name="Montgomery K."/>
            <person name="Morgan M.B."/>
            <person name="Munidasa M."/>
            <person name="Nazareth L.V."/>
            <person name="Nelson J."/>
            <person name="Ng B.M."/>
            <person name="Nguyen N.B."/>
            <person name="Nguyen P.Q."/>
            <person name="Nguyen T."/>
            <person name="Obregon M."/>
            <person name="Okwuonu G.O."/>
            <person name="Onwere C.G."/>
            <person name="Orozco G."/>
            <person name="Parra A."/>
            <person name="Patel S."/>
            <person name="Patil S."/>
            <person name="Perez A."/>
            <person name="Perez Y."/>
            <person name="Pham C."/>
            <person name="Primus E.L."/>
            <person name="Pu L.-L."/>
            <person name="Puazo M."/>
            <person name="Qin X."/>
            <person name="Quiroz J.B."/>
            <person name="Reese J."/>
            <person name="Richards S."/>
            <person name="Rives C.M."/>
            <person name="Robberts R."/>
            <person name="Ruiz S.J."/>
            <person name="Ruiz M.J."/>
            <person name="Santibanez J."/>
            <person name="Schneider B.W."/>
            <person name="Sisson I."/>
            <person name="Smith M."/>
            <person name="Sodergren E."/>
            <person name="Song X.-Z."/>
            <person name="Song B.B."/>
            <person name="Summersgill H."/>
            <person name="Thelus R."/>
            <person name="Thornton R.D."/>
            <person name="Trejos Z.Y."/>
            <person name="Usmani K."/>
            <person name="Vattathil S."/>
            <person name="Villasana D."/>
            <person name="Walker D.L."/>
            <person name="Wang S."/>
            <person name="Wang K."/>
            <person name="White C.S."/>
            <person name="Williams A.C."/>
            <person name="Williamson J."/>
            <person name="Wilson K."/>
            <person name="Woghiren I.O."/>
            <person name="Woodworth J.R."/>
            <person name="Worley K.C."/>
            <person name="Wright R.A."/>
            <person name="Wu W."/>
            <person name="Young L."/>
            <person name="Zhang L."/>
            <person name="Zhang J."/>
            <person name="Zhu Y."/>
            <person name="Muzny D.M."/>
            <person name="Weinstock G."/>
            <person name="Gibbs R.A."/>
        </authorList>
    </citation>
    <scope>NUCLEOTIDE SEQUENCE [LARGE SCALE GENOMIC DNA]</scope>
    <source>
        <strain evidence="4">LSR1</strain>
    </source>
</reference>